<evidence type="ECO:0000256" key="1">
    <source>
        <dbReference type="ARBA" id="ARBA00022676"/>
    </source>
</evidence>
<comment type="similarity">
    <text evidence="3">Belongs to the glycosyltransferase 11 family.</text>
</comment>
<protein>
    <recommendedName>
        <fullName evidence="3">L-Fucosyltransferase</fullName>
        <ecNumber evidence="3">2.4.1.-</ecNumber>
    </recommendedName>
</protein>
<keyword evidence="2 3" id="KW-0808">Transferase</keyword>
<dbReference type="GO" id="GO:0032580">
    <property type="term" value="C:Golgi cisterna membrane"/>
    <property type="evidence" value="ECO:0007669"/>
    <property type="project" value="UniProtKB-SubCell"/>
</dbReference>
<gene>
    <name evidence="5" type="ORF">J437_LFUL014202</name>
</gene>
<comment type="subcellular location">
    <subcellularLocation>
        <location evidence="3">Golgi apparatus</location>
        <location evidence="3">Golgi stack membrane</location>
        <topology evidence="3">Single-pass type II membrane protein</topology>
    </subcellularLocation>
</comment>
<dbReference type="GO" id="GO:0008107">
    <property type="term" value="F:galactoside 2-alpha-L-fucosyltransferase activity"/>
    <property type="evidence" value="ECO:0007669"/>
    <property type="project" value="InterPro"/>
</dbReference>
<keyword evidence="1 3" id="KW-0328">Glycosyltransferase</keyword>
<dbReference type="PANTHER" id="PTHR11927">
    <property type="entry name" value="GALACTOSIDE 2-L-FUCOSYLTRANSFERASE"/>
    <property type="match status" value="1"/>
</dbReference>
<keyword evidence="3" id="KW-0812">Transmembrane</keyword>
<keyword evidence="3" id="KW-0325">Glycoprotein</keyword>
<accession>A0A8K0KIM5</accession>
<evidence type="ECO:0000313" key="6">
    <source>
        <dbReference type="Proteomes" id="UP000792457"/>
    </source>
</evidence>
<dbReference type="UniPathway" id="UPA00378"/>
<comment type="pathway">
    <text evidence="3">Protein modification; protein glycosylation.</text>
</comment>
<evidence type="ECO:0000256" key="3">
    <source>
        <dbReference type="RuleBase" id="RU363129"/>
    </source>
</evidence>
<feature type="compositionally biased region" description="Low complexity" evidence="4">
    <location>
        <begin position="177"/>
        <end position="191"/>
    </location>
</feature>
<dbReference type="PANTHER" id="PTHR11927:SF9">
    <property type="entry name" value="L-FUCOSYLTRANSFERASE"/>
    <property type="match status" value="1"/>
</dbReference>
<reference evidence="5" key="1">
    <citation type="submission" date="2013-04" db="EMBL/GenBank/DDBJ databases">
        <authorList>
            <person name="Qu J."/>
            <person name="Murali S.C."/>
            <person name="Bandaranaike D."/>
            <person name="Bellair M."/>
            <person name="Blankenburg K."/>
            <person name="Chao H."/>
            <person name="Dinh H."/>
            <person name="Doddapaneni H."/>
            <person name="Downs B."/>
            <person name="Dugan-Rocha S."/>
            <person name="Elkadiri S."/>
            <person name="Gnanaolivu R.D."/>
            <person name="Hernandez B."/>
            <person name="Javaid M."/>
            <person name="Jayaseelan J.C."/>
            <person name="Lee S."/>
            <person name="Li M."/>
            <person name="Ming W."/>
            <person name="Munidasa M."/>
            <person name="Muniz J."/>
            <person name="Nguyen L."/>
            <person name="Ongeri F."/>
            <person name="Osuji N."/>
            <person name="Pu L.-L."/>
            <person name="Puazo M."/>
            <person name="Qu C."/>
            <person name="Quiroz J."/>
            <person name="Raj R."/>
            <person name="Weissenberger G."/>
            <person name="Xin Y."/>
            <person name="Zou X."/>
            <person name="Han Y."/>
            <person name="Richards S."/>
            <person name="Worley K."/>
            <person name="Muzny D."/>
            <person name="Gibbs R."/>
        </authorList>
    </citation>
    <scope>NUCLEOTIDE SEQUENCE</scope>
    <source>
        <strain evidence="5">Sampled in the wild</strain>
    </source>
</reference>
<organism evidence="5 6">
    <name type="scientific">Ladona fulva</name>
    <name type="common">Scarce chaser dragonfly</name>
    <name type="synonym">Libellula fulva</name>
    <dbReference type="NCBI Taxonomy" id="123851"/>
    <lineage>
        <taxon>Eukaryota</taxon>
        <taxon>Metazoa</taxon>
        <taxon>Ecdysozoa</taxon>
        <taxon>Arthropoda</taxon>
        <taxon>Hexapoda</taxon>
        <taxon>Insecta</taxon>
        <taxon>Pterygota</taxon>
        <taxon>Palaeoptera</taxon>
        <taxon>Odonata</taxon>
        <taxon>Epiprocta</taxon>
        <taxon>Anisoptera</taxon>
        <taxon>Libelluloidea</taxon>
        <taxon>Libellulidae</taxon>
        <taxon>Ladona</taxon>
    </lineage>
</organism>
<dbReference type="CDD" id="cd11301">
    <property type="entry name" value="Fut1_Fut2_like"/>
    <property type="match status" value="1"/>
</dbReference>
<dbReference type="GO" id="GO:0005975">
    <property type="term" value="P:carbohydrate metabolic process"/>
    <property type="evidence" value="ECO:0007669"/>
    <property type="project" value="InterPro"/>
</dbReference>
<reference evidence="5" key="2">
    <citation type="submission" date="2017-10" db="EMBL/GenBank/DDBJ databases">
        <title>Ladona fulva Genome sequencing and assembly.</title>
        <authorList>
            <person name="Murali S."/>
            <person name="Richards S."/>
            <person name="Bandaranaike D."/>
            <person name="Bellair M."/>
            <person name="Blankenburg K."/>
            <person name="Chao H."/>
            <person name="Dinh H."/>
            <person name="Doddapaneni H."/>
            <person name="Dugan-Rocha S."/>
            <person name="Elkadiri S."/>
            <person name="Gnanaolivu R."/>
            <person name="Hernandez B."/>
            <person name="Skinner E."/>
            <person name="Javaid M."/>
            <person name="Lee S."/>
            <person name="Li M."/>
            <person name="Ming W."/>
            <person name="Munidasa M."/>
            <person name="Muniz J."/>
            <person name="Nguyen L."/>
            <person name="Hughes D."/>
            <person name="Osuji N."/>
            <person name="Pu L.-L."/>
            <person name="Puazo M."/>
            <person name="Qu C."/>
            <person name="Quiroz J."/>
            <person name="Raj R."/>
            <person name="Weissenberger G."/>
            <person name="Xin Y."/>
            <person name="Zou X."/>
            <person name="Han Y."/>
            <person name="Worley K."/>
            <person name="Muzny D."/>
            <person name="Gibbs R."/>
        </authorList>
    </citation>
    <scope>NUCLEOTIDE SEQUENCE</scope>
    <source>
        <strain evidence="5">Sampled in the wild</strain>
    </source>
</reference>
<name>A0A8K0KIM5_LADFU</name>
<dbReference type="EMBL" id="KZ308835">
    <property type="protein sequence ID" value="KAG8234626.1"/>
    <property type="molecule type" value="Genomic_DNA"/>
</dbReference>
<dbReference type="EC" id="2.4.1.-" evidence="3"/>
<feature type="region of interest" description="Disordered" evidence="4">
    <location>
        <begin position="146"/>
        <end position="212"/>
    </location>
</feature>
<dbReference type="AlphaFoldDB" id="A0A8K0KIM5"/>
<keyword evidence="6" id="KW-1185">Reference proteome</keyword>
<evidence type="ECO:0000256" key="4">
    <source>
        <dbReference type="SAM" id="MobiDB-lite"/>
    </source>
</evidence>
<keyword evidence="3" id="KW-0735">Signal-anchor</keyword>
<dbReference type="Proteomes" id="UP000792457">
    <property type="component" value="Unassembled WGS sequence"/>
</dbReference>
<proteinExistence type="inferred from homology"/>
<dbReference type="Pfam" id="PF01531">
    <property type="entry name" value="Glyco_transf_11"/>
    <property type="match status" value="1"/>
</dbReference>
<evidence type="ECO:0000256" key="2">
    <source>
        <dbReference type="ARBA" id="ARBA00022679"/>
    </source>
</evidence>
<evidence type="ECO:0000313" key="5">
    <source>
        <dbReference type="EMBL" id="KAG8234626.1"/>
    </source>
</evidence>
<dbReference type="InterPro" id="IPR002516">
    <property type="entry name" value="Glyco_trans_11"/>
</dbReference>
<sequence>MKLAWRVLLGGLALAAIFVIGTYPFGRADKDEDLEETLVQPLVIASTERMSFDPLDTPMLRRFFQKYNAGLEVNPQPIVYSGNDPTYFDGVSTTTDKCTSKGLPIDDGGDYKAAEIHVRPAEEQLPLVPERENVISWQEFMDDIPDARFPSTKSSLRSGLRPVNDLIPTEPQEEEPQPTQKSTSPSSSSDISHSDGFEVNGTSPSGGDDIATRRESVGTATTHLPPRCRLEGVVTVQDGGRLGNKLWEYAAVWALGHALNMRPLVPSKLSNYLKRFFQDLSVGNLEDVLPRGCPTEPEAFGEPMKRWRLFPLETLKRRLNASTGGNLVLHRWIIVPEPVIALRGDPLKKEFRFHRRFVEEAQQTLRSVADEIQWKRRKQNCTMANFTFVGVHVRRTDFAQWLPRVYNKSLATATYFRRAMDYYRKQMDDPIVFIVVSDDPTWVKANLGARKINSYGFQHTGREDVYLGTKEDDNSFNGIGHDFALMSLCNHSIIDYGTFGAWGALLAGGNTISLESDQHLDDQFQDYIPGWTVWSDPGLAGDTKRTM</sequence>
<comment type="caution">
    <text evidence="5">The sequence shown here is derived from an EMBL/GenBank/DDBJ whole genome shotgun (WGS) entry which is preliminary data.</text>
</comment>
<dbReference type="OrthoDB" id="3226at2759"/>
<keyword evidence="3" id="KW-0333">Golgi apparatus</keyword>